<dbReference type="AlphaFoldDB" id="A0A7R9FTU8"/>
<evidence type="ECO:0000313" key="2">
    <source>
        <dbReference type="EMBL" id="CAD7254623.1"/>
    </source>
</evidence>
<reference evidence="2" key="1">
    <citation type="submission" date="2020-11" db="EMBL/GenBank/DDBJ databases">
        <authorList>
            <person name="Tran Van P."/>
        </authorList>
    </citation>
    <scope>NUCLEOTIDE SEQUENCE</scope>
</reference>
<sequence>MMIMEYCPFGSLEKYLRANEPNFIDQIDRHNQTLNDSTGRLEHCTDDSANEDAALEAQRDGTLSEWVVKFLPVASTATDSGGPDGVLQKDSVDSDSGILPSSSRMIKFLNFLSLT</sequence>
<dbReference type="OrthoDB" id="3256376at2759"/>
<dbReference type="EMBL" id="LR910457">
    <property type="protein sequence ID" value="CAD7254623.1"/>
    <property type="molecule type" value="Genomic_DNA"/>
</dbReference>
<dbReference type="EMBL" id="CAJPEV010010939">
    <property type="protein sequence ID" value="CAG0906135.1"/>
    <property type="molecule type" value="Genomic_DNA"/>
</dbReference>
<accession>A0A7R9FTU8</accession>
<gene>
    <name evidence="2" type="ORF">DSTB1V02_LOCUS14369</name>
</gene>
<keyword evidence="3" id="KW-1185">Reference proteome</keyword>
<organism evidence="2">
    <name type="scientific">Darwinula stevensoni</name>
    <dbReference type="NCBI Taxonomy" id="69355"/>
    <lineage>
        <taxon>Eukaryota</taxon>
        <taxon>Metazoa</taxon>
        <taxon>Ecdysozoa</taxon>
        <taxon>Arthropoda</taxon>
        <taxon>Crustacea</taxon>
        <taxon>Oligostraca</taxon>
        <taxon>Ostracoda</taxon>
        <taxon>Podocopa</taxon>
        <taxon>Podocopida</taxon>
        <taxon>Darwinulocopina</taxon>
        <taxon>Darwinuloidea</taxon>
        <taxon>Darwinulidae</taxon>
        <taxon>Darwinula</taxon>
    </lineage>
</organism>
<name>A0A7R9FTU8_9CRUS</name>
<evidence type="ECO:0000256" key="1">
    <source>
        <dbReference type="SAM" id="MobiDB-lite"/>
    </source>
</evidence>
<evidence type="ECO:0000313" key="3">
    <source>
        <dbReference type="Proteomes" id="UP000677054"/>
    </source>
</evidence>
<feature type="region of interest" description="Disordered" evidence="1">
    <location>
        <begin position="77"/>
        <end position="97"/>
    </location>
</feature>
<proteinExistence type="predicted"/>
<protein>
    <submittedName>
        <fullName evidence="2">Uncharacterized protein</fullName>
    </submittedName>
</protein>
<dbReference type="Proteomes" id="UP000677054">
    <property type="component" value="Unassembled WGS sequence"/>
</dbReference>